<dbReference type="HOGENOM" id="CLU_1837262_0_0_1"/>
<dbReference type="Proteomes" id="UP000015101">
    <property type="component" value="Unassembled WGS sequence"/>
</dbReference>
<dbReference type="KEGG" id="hro:HELRODRAFT_162511"/>
<dbReference type="InParanoid" id="T1ESS1"/>
<dbReference type="EMBL" id="AMQM01001100">
    <property type="status" value="NOT_ANNOTATED_CDS"/>
    <property type="molecule type" value="Genomic_DNA"/>
</dbReference>
<dbReference type="GeneID" id="20199621"/>
<reference evidence="2" key="3">
    <citation type="submission" date="2015-06" db="UniProtKB">
        <authorList>
            <consortium name="EnsemblMetazoa"/>
        </authorList>
    </citation>
    <scope>IDENTIFICATION</scope>
</reference>
<keyword evidence="3" id="KW-1185">Reference proteome</keyword>
<evidence type="ECO:0000313" key="1">
    <source>
        <dbReference type="EMBL" id="ESN99033.1"/>
    </source>
</evidence>
<name>T1ESS1_HELRO</name>
<protein>
    <submittedName>
        <fullName evidence="1 2">Uncharacterized protein</fullName>
    </submittedName>
</protein>
<gene>
    <name evidence="2" type="primary">20199621</name>
    <name evidence="1" type="ORF">HELRODRAFT_162511</name>
</gene>
<reference evidence="1 3" key="2">
    <citation type="journal article" date="2013" name="Nature">
        <title>Insights into bilaterian evolution from three spiralian genomes.</title>
        <authorList>
            <person name="Simakov O."/>
            <person name="Marletaz F."/>
            <person name="Cho S.J."/>
            <person name="Edsinger-Gonzales E."/>
            <person name="Havlak P."/>
            <person name="Hellsten U."/>
            <person name="Kuo D.H."/>
            <person name="Larsson T."/>
            <person name="Lv J."/>
            <person name="Arendt D."/>
            <person name="Savage R."/>
            <person name="Osoegawa K."/>
            <person name="de Jong P."/>
            <person name="Grimwood J."/>
            <person name="Chapman J.A."/>
            <person name="Shapiro H."/>
            <person name="Aerts A."/>
            <person name="Otillar R.P."/>
            <person name="Terry A.Y."/>
            <person name="Boore J.L."/>
            <person name="Grigoriev I.V."/>
            <person name="Lindberg D.R."/>
            <person name="Seaver E.C."/>
            <person name="Weisblat D.A."/>
            <person name="Putnam N.H."/>
            <person name="Rokhsar D.S."/>
        </authorList>
    </citation>
    <scope>NUCLEOTIDE SEQUENCE</scope>
</reference>
<dbReference type="EnsemblMetazoa" id="HelroT162511">
    <property type="protein sequence ID" value="HelroP162511"/>
    <property type="gene ID" value="HelroG162511"/>
</dbReference>
<evidence type="ECO:0000313" key="2">
    <source>
        <dbReference type="EnsemblMetazoa" id="HelroP162511"/>
    </source>
</evidence>
<evidence type="ECO:0000313" key="3">
    <source>
        <dbReference type="Proteomes" id="UP000015101"/>
    </source>
</evidence>
<dbReference type="AlphaFoldDB" id="T1ESS1"/>
<sequence length="140" mass="16404">MQHEMNCTIKTSSAEYHHLTATTYAEMKILIVTICFIAVVSADEKKGLLTKCEGDEKETMRMTWTPYVLRRNGVYDFVSTFFGDVQSVSRLKNCITVWLRKRKLFDDCQVHERCDMALNLVIKRFFPSLQCPLQWSWCSF</sequence>
<dbReference type="RefSeq" id="XP_009022943.1">
    <property type="nucleotide sequence ID" value="XM_009024695.1"/>
</dbReference>
<proteinExistence type="predicted"/>
<reference evidence="3" key="1">
    <citation type="submission" date="2012-12" db="EMBL/GenBank/DDBJ databases">
        <authorList>
            <person name="Hellsten U."/>
            <person name="Grimwood J."/>
            <person name="Chapman J.A."/>
            <person name="Shapiro H."/>
            <person name="Aerts A."/>
            <person name="Otillar R.P."/>
            <person name="Terry A.Y."/>
            <person name="Boore J.L."/>
            <person name="Simakov O."/>
            <person name="Marletaz F."/>
            <person name="Cho S.-J."/>
            <person name="Edsinger-Gonzales E."/>
            <person name="Havlak P."/>
            <person name="Kuo D.-H."/>
            <person name="Larsson T."/>
            <person name="Lv J."/>
            <person name="Arendt D."/>
            <person name="Savage R."/>
            <person name="Osoegawa K."/>
            <person name="de Jong P."/>
            <person name="Lindberg D.R."/>
            <person name="Seaver E.C."/>
            <person name="Weisblat D.A."/>
            <person name="Putnam N.H."/>
            <person name="Grigoriev I.V."/>
            <person name="Rokhsar D.S."/>
        </authorList>
    </citation>
    <scope>NUCLEOTIDE SEQUENCE</scope>
</reference>
<dbReference type="CTD" id="20199621"/>
<accession>T1ESS1</accession>
<dbReference type="EMBL" id="KB097143">
    <property type="protein sequence ID" value="ESN99033.1"/>
    <property type="molecule type" value="Genomic_DNA"/>
</dbReference>
<organism evidence="2 3">
    <name type="scientific">Helobdella robusta</name>
    <name type="common">Californian leech</name>
    <dbReference type="NCBI Taxonomy" id="6412"/>
    <lineage>
        <taxon>Eukaryota</taxon>
        <taxon>Metazoa</taxon>
        <taxon>Spiralia</taxon>
        <taxon>Lophotrochozoa</taxon>
        <taxon>Annelida</taxon>
        <taxon>Clitellata</taxon>
        <taxon>Hirudinea</taxon>
        <taxon>Rhynchobdellida</taxon>
        <taxon>Glossiphoniidae</taxon>
        <taxon>Helobdella</taxon>
    </lineage>
</organism>